<keyword evidence="7" id="KW-0413">Isomerase</keyword>
<evidence type="ECO:0000256" key="3">
    <source>
        <dbReference type="ARBA" id="ARBA00004947"/>
    </source>
</evidence>
<evidence type="ECO:0000256" key="6">
    <source>
        <dbReference type="ARBA" id="ARBA00023144"/>
    </source>
</evidence>
<protein>
    <recommendedName>
        <fullName evidence="4">UDP-glucose 4-epimerase</fullName>
        <ecNumber evidence="4">5.1.3.2</ecNumber>
    </recommendedName>
</protein>
<dbReference type="GO" id="GO:0005829">
    <property type="term" value="C:cytosol"/>
    <property type="evidence" value="ECO:0007669"/>
    <property type="project" value="TreeGrafter"/>
</dbReference>
<evidence type="ECO:0000256" key="5">
    <source>
        <dbReference type="ARBA" id="ARBA00023027"/>
    </source>
</evidence>
<evidence type="ECO:0000259" key="8">
    <source>
        <dbReference type="Pfam" id="PF01370"/>
    </source>
</evidence>
<accession>U6HAU4</accession>
<evidence type="ECO:0000313" key="9">
    <source>
        <dbReference type="EMBL" id="CDI87724.1"/>
    </source>
</evidence>
<dbReference type="Gene3D" id="3.90.25.10">
    <property type="entry name" value="UDP-galactose 4-epimerase, domain 1"/>
    <property type="match status" value="1"/>
</dbReference>
<reference evidence="9" key="2">
    <citation type="submission" date="2013-10" db="EMBL/GenBank/DDBJ databases">
        <authorList>
            <person name="Aslett M."/>
        </authorList>
    </citation>
    <scope>NUCLEOTIDE SEQUENCE [LARGE SCALE GENOMIC DNA]</scope>
    <source>
        <strain evidence="9">Houghton</strain>
    </source>
</reference>
<keyword evidence="10" id="KW-1185">Reference proteome</keyword>
<dbReference type="PANTHER" id="PTHR43725:SF47">
    <property type="entry name" value="UDP-GLUCOSE 4-EPIMERASE"/>
    <property type="match status" value="1"/>
</dbReference>
<evidence type="ECO:0000256" key="7">
    <source>
        <dbReference type="ARBA" id="ARBA00023235"/>
    </source>
</evidence>
<proteinExistence type="predicted"/>
<keyword evidence="6" id="KW-0119">Carbohydrate metabolism</keyword>
<evidence type="ECO:0000256" key="4">
    <source>
        <dbReference type="ARBA" id="ARBA00013189"/>
    </source>
</evidence>
<dbReference type="InterPro" id="IPR001509">
    <property type="entry name" value="Epimerase_deHydtase"/>
</dbReference>
<keyword evidence="6" id="KW-0299">Galactose metabolism</keyword>
<sequence length="259" mass="28517">MARPTRLRILCTGGLGYIGSHTVVQLIEAGYDVLVADNLSNASPIVEDRIRKITNATAEQLRLDLKDKQETLQLFKDERIDAVIHYAALKAVGESVQKPLSYYENNVGGTCNLLEASPSDVYTADNSWKISILRYFNPVGAHPSGLIGESPDQPNNLLPVIQHVAVGRKKCLQVYGNDWETPDGTGRGYSVLELKQVFEKVSGKSIPHEVVGRRPGDLACVVADPTLAENDLNWKATRTIEEACRSAWKWQSSNPQGYA</sequence>
<dbReference type="OrthoDB" id="9402762at2759"/>
<keyword evidence="5" id="KW-0520">NAD</keyword>
<comment type="cofactor">
    <cofactor evidence="2">
        <name>NAD(+)</name>
        <dbReference type="ChEBI" id="CHEBI:57540"/>
    </cofactor>
</comment>
<dbReference type="Pfam" id="PF01370">
    <property type="entry name" value="Epimerase"/>
    <property type="match status" value="1"/>
</dbReference>
<dbReference type="InterPro" id="IPR036291">
    <property type="entry name" value="NAD(P)-bd_dom_sf"/>
</dbReference>
<dbReference type="GO" id="GO:0006012">
    <property type="term" value="P:galactose metabolic process"/>
    <property type="evidence" value="ECO:0007669"/>
    <property type="project" value="UniProtKB-KW"/>
</dbReference>
<evidence type="ECO:0000256" key="1">
    <source>
        <dbReference type="ARBA" id="ARBA00000083"/>
    </source>
</evidence>
<comment type="catalytic activity">
    <reaction evidence="1">
        <text>UDP-alpha-D-glucose = UDP-alpha-D-galactose</text>
        <dbReference type="Rhea" id="RHEA:22168"/>
        <dbReference type="ChEBI" id="CHEBI:58885"/>
        <dbReference type="ChEBI" id="CHEBI:66914"/>
        <dbReference type="EC" id="5.1.3.2"/>
    </reaction>
</comment>
<dbReference type="GO" id="GO:0003978">
    <property type="term" value="F:UDP-glucose 4-epimerase activity"/>
    <property type="evidence" value="ECO:0007669"/>
    <property type="project" value="UniProtKB-EC"/>
</dbReference>
<dbReference type="Gene3D" id="3.40.50.720">
    <property type="entry name" value="NAD(P)-binding Rossmann-like Domain"/>
    <property type="match status" value="1"/>
</dbReference>
<gene>
    <name evidence="9" type="ORF">EPH_0041170</name>
</gene>
<dbReference type="Proteomes" id="UP000018201">
    <property type="component" value="Unassembled WGS sequence"/>
</dbReference>
<dbReference type="SUPFAM" id="SSF51735">
    <property type="entry name" value="NAD(P)-binding Rossmann-fold domains"/>
    <property type="match status" value="1"/>
</dbReference>
<evidence type="ECO:0000313" key="10">
    <source>
        <dbReference type="Proteomes" id="UP000018201"/>
    </source>
</evidence>
<evidence type="ECO:0000256" key="2">
    <source>
        <dbReference type="ARBA" id="ARBA00001911"/>
    </source>
</evidence>
<dbReference type="AlphaFoldDB" id="U6HAU4"/>
<reference evidence="9" key="1">
    <citation type="submission" date="2013-10" db="EMBL/GenBank/DDBJ databases">
        <title>Genomic analysis of the causative agents of coccidiosis in chickens.</title>
        <authorList>
            <person name="Reid A.J."/>
            <person name="Blake D."/>
            <person name="Billington K."/>
            <person name="Browne H."/>
            <person name="Dunn M."/>
            <person name="Hung S."/>
            <person name="Kawahara F."/>
            <person name="Miranda-Saavedra D."/>
            <person name="Mourier T."/>
            <person name="Nagra H."/>
            <person name="Otto T.D."/>
            <person name="Rawlings N."/>
            <person name="Sanchez A."/>
            <person name="Sanders M."/>
            <person name="Subramaniam C."/>
            <person name="Tay Y."/>
            <person name="Dear P."/>
            <person name="Doerig C."/>
            <person name="Gruber A."/>
            <person name="Parkinson J."/>
            <person name="Shirley M."/>
            <person name="Wan K.L."/>
            <person name="Berriman M."/>
            <person name="Tomley F."/>
            <person name="Pain A."/>
        </authorList>
    </citation>
    <scope>NUCLEOTIDE SEQUENCE [LARGE SCALE GENOMIC DNA]</scope>
    <source>
        <strain evidence="9">Houghton</strain>
    </source>
</reference>
<organism evidence="9 10">
    <name type="scientific">Eimeria praecox</name>
    <dbReference type="NCBI Taxonomy" id="51316"/>
    <lineage>
        <taxon>Eukaryota</taxon>
        <taxon>Sar</taxon>
        <taxon>Alveolata</taxon>
        <taxon>Apicomplexa</taxon>
        <taxon>Conoidasida</taxon>
        <taxon>Coccidia</taxon>
        <taxon>Eucoccidiorida</taxon>
        <taxon>Eimeriorina</taxon>
        <taxon>Eimeriidae</taxon>
        <taxon>Eimeria</taxon>
    </lineage>
</organism>
<comment type="pathway">
    <text evidence="3">Carbohydrate metabolism; galactose metabolism.</text>
</comment>
<feature type="domain" description="NAD-dependent epimerase/dehydratase" evidence="8">
    <location>
        <begin position="9"/>
        <end position="117"/>
    </location>
</feature>
<name>U6HAU4_9EIME</name>
<dbReference type="EMBL" id="HG705107">
    <property type="protein sequence ID" value="CDI87724.1"/>
    <property type="molecule type" value="Genomic_DNA"/>
</dbReference>
<dbReference type="VEuPathDB" id="ToxoDB:EPH_0041170"/>
<dbReference type="PANTHER" id="PTHR43725">
    <property type="entry name" value="UDP-GLUCOSE 4-EPIMERASE"/>
    <property type="match status" value="1"/>
</dbReference>
<dbReference type="EC" id="5.1.3.2" evidence="4"/>